<protein>
    <recommendedName>
        <fullName evidence="4">SH3 domain-containing protein</fullName>
    </recommendedName>
</protein>
<dbReference type="EMBL" id="CP015401">
    <property type="protein sequence ID" value="ANU56800.1"/>
    <property type="molecule type" value="Genomic_DNA"/>
</dbReference>
<keyword evidence="1" id="KW-0732">Signal</keyword>
<evidence type="ECO:0008006" key="4">
    <source>
        <dbReference type="Google" id="ProtNLM"/>
    </source>
</evidence>
<dbReference type="Proteomes" id="UP000092631">
    <property type="component" value="Chromosome"/>
</dbReference>
<dbReference type="AlphaFoldDB" id="A0A1C7GZ03"/>
<evidence type="ECO:0000313" key="2">
    <source>
        <dbReference type="EMBL" id="ANU56800.1"/>
    </source>
</evidence>
<name>A0A1C7GZ03_9BACE</name>
<accession>A0A1C7GZ03</accession>
<feature type="signal peptide" evidence="1">
    <location>
        <begin position="1"/>
        <end position="19"/>
    </location>
</feature>
<evidence type="ECO:0000256" key="1">
    <source>
        <dbReference type="SAM" id="SignalP"/>
    </source>
</evidence>
<dbReference type="GeneID" id="82186241"/>
<dbReference type="RefSeq" id="WP_065538025.1">
    <property type="nucleotide sequence ID" value="NZ_CP015401.2"/>
</dbReference>
<reference evidence="3" key="1">
    <citation type="submission" date="2016-04" db="EMBL/GenBank/DDBJ databases">
        <title>Complete Genome Sequences of Twelve Strains of a Stable Defined Moderately Diverse Mouse Microbiota 2 (sDMDMm2).</title>
        <authorList>
            <person name="Uchimura Y."/>
            <person name="Wyss M."/>
            <person name="Brugiroux S."/>
            <person name="Limenitakis J.P."/>
            <person name="Stecher B."/>
            <person name="McCoy K.D."/>
            <person name="Macpherson A.J."/>
        </authorList>
    </citation>
    <scope>NUCLEOTIDE SEQUENCE [LARGE SCALE GENOMIC DNA]</scope>
    <source>
        <strain evidence="3">I48</strain>
    </source>
</reference>
<feature type="chain" id="PRO_5008886722" description="SH3 domain-containing protein" evidence="1">
    <location>
        <begin position="20"/>
        <end position="256"/>
    </location>
</feature>
<evidence type="ECO:0000313" key="3">
    <source>
        <dbReference type="Proteomes" id="UP000092631"/>
    </source>
</evidence>
<organism evidence="2 3">
    <name type="scientific">Bacteroides caecimuris</name>
    <dbReference type="NCBI Taxonomy" id="1796613"/>
    <lineage>
        <taxon>Bacteria</taxon>
        <taxon>Pseudomonadati</taxon>
        <taxon>Bacteroidota</taxon>
        <taxon>Bacteroidia</taxon>
        <taxon>Bacteroidales</taxon>
        <taxon>Bacteroidaceae</taxon>
        <taxon>Bacteroides</taxon>
    </lineage>
</organism>
<sequence length="256" mass="29162">MRTIIILYILCLLSPFAFAQNYKETIQTEIDAINKMPLRIAYLVPLDSLGKVIEDEYMEFDQIHSYKILDDGHIKNANILITMYFDSDNNIRKVFKRWADGGALHSIAYYDSNGRLIYGVYNRGDETHGKLYADTPGFHIEHFPEENECNDCFEAYLFLSTKCMEAQYNIILQSPPNAKRTNFTPQVGDSAILCSSYIYSLPDGEKITEGEDGIAVSFGMPVVISKIVNGWCRINSIFNAHIGYIPIQDIEIIKNI</sequence>
<dbReference type="KEGG" id="bcae:A4V03_03750"/>
<keyword evidence="3" id="KW-1185">Reference proteome</keyword>
<dbReference type="OrthoDB" id="1029556at2"/>
<proteinExistence type="predicted"/>
<gene>
    <name evidence="2" type="ORF">A4V03_03750</name>
</gene>